<sequence length="162" mass="18673">MSYETDCLMAELEENLRELGIPLSRNIVPQVRINTRAKRRLGCCYYQDGVYAVEVSAALLEQPERLRQTLVHELLHTCPGCRNHGKRWKSHAAQVNEAFGYSIERTVQLEDDESGPLRKETVKYVLECQSCGIRISRTRMSKAVKSPWQYRCKCGGKLKRIQ</sequence>
<keyword evidence="3" id="KW-1185">Reference proteome</keyword>
<keyword evidence="2" id="KW-0378">Hydrolase</keyword>
<evidence type="ECO:0000313" key="3">
    <source>
        <dbReference type="Proteomes" id="UP001524473"/>
    </source>
</evidence>
<evidence type="ECO:0000259" key="1">
    <source>
        <dbReference type="SMART" id="SM00731"/>
    </source>
</evidence>
<dbReference type="InterPro" id="IPR006640">
    <property type="entry name" value="SprT-like_domain"/>
</dbReference>
<gene>
    <name evidence="2" type="ORF">NE695_06615</name>
</gene>
<dbReference type="RefSeq" id="WP_066864425.1">
    <property type="nucleotide sequence ID" value="NZ_CABKVV010000014.1"/>
</dbReference>
<dbReference type="GeneID" id="90532545"/>
<dbReference type="GO" id="GO:0008237">
    <property type="term" value="F:metallopeptidase activity"/>
    <property type="evidence" value="ECO:0007669"/>
    <property type="project" value="UniProtKB-KW"/>
</dbReference>
<dbReference type="SMART" id="SM00731">
    <property type="entry name" value="SprT"/>
    <property type="match status" value="1"/>
</dbReference>
<dbReference type="EMBL" id="JANFZH010000011">
    <property type="protein sequence ID" value="MCQ4839589.1"/>
    <property type="molecule type" value="Genomic_DNA"/>
</dbReference>
<dbReference type="Pfam" id="PF10263">
    <property type="entry name" value="SprT-like"/>
    <property type="match status" value="1"/>
</dbReference>
<dbReference type="Proteomes" id="UP001524473">
    <property type="component" value="Unassembled WGS sequence"/>
</dbReference>
<protein>
    <submittedName>
        <fullName evidence="2">SprT family zinc-dependent metalloprotease</fullName>
    </submittedName>
</protein>
<evidence type="ECO:0000313" key="2">
    <source>
        <dbReference type="EMBL" id="MCQ4839589.1"/>
    </source>
</evidence>
<organism evidence="2 3">
    <name type="scientific">Neglectibacter timonensis</name>
    <dbReference type="NCBI Taxonomy" id="1776382"/>
    <lineage>
        <taxon>Bacteria</taxon>
        <taxon>Bacillati</taxon>
        <taxon>Bacillota</taxon>
        <taxon>Clostridia</taxon>
        <taxon>Eubacteriales</taxon>
        <taxon>Oscillospiraceae</taxon>
        <taxon>Neglectibacter</taxon>
    </lineage>
</organism>
<keyword evidence="2" id="KW-0482">Metalloprotease</keyword>
<feature type="domain" description="SprT-like" evidence="1">
    <location>
        <begin position="6"/>
        <end position="161"/>
    </location>
</feature>
<comment type="caution">
    <text evidence="2">The sequence shown here is derived from an EMBL/GenBank/DDBJ whole genome shotgun (WGS) entry which is preliminary data.</text>
</comment>
<reference evidence="2 3" key="1">
    <citation type="submission" date="2022-06" db="EMBL/GenBank/DDBJ databases">
        <title>Isolation of gut microbiota from human fecal samples.</title>
        <authorList>
            <person name="Pamer E.G."/>
            <person name="Barat B."/>
            <person name="Waligurski E."/>
            <person name="Medina S."/>
            <person name="Paddock L."/>
            <person name="Mostad J."/>
        </authorList>
    </citation>
    <scope>NUCLEOTIDE SEQUENCE [LARGE SCALE GENOMIC DNA]</scope>
    <source>
        <strain evidence="2 3">DFI.9.73</strain>
    </source>
</reference>
<name>A0ABT1RY19_9FIRM</name>
<proteinExistence type="predicted"/>
<keyword evidence="2" id="KW-0645">Protease</keyword>
<accession>A0ABT1RY19</accession>